<protein>
    <submittedName>
        <fullName evidence="2">Uncharacterized protein</fullName>
    </submittedName>
</protein>
<organism evidence="2 3">
    <name type="scientific">Dolosigranulum pigrum ATCC 51524</name>
    <dbReference type="NCBI Taxonomy" id="883103"/>
    <lineage>
        <taxon>Bacteria</taxon>
        <taxon>Bacillati</taxon>
        <taxon>Bacillota</taxon>
        <taxon>Bacilli</taxon>
        <taxon>Lactobacillales</taxon>
        <taxon>Carnobacteriaceae</taxon>
        <taxon>Dolosigranulum</taxon>
    </lineage>
</organism>
<evidence type="ECO:0000313" key="3">
    <source>
        <dbReference type="Proteomes" id="UP000003599"/>
    </source>
</evidence>
<dbReference type="HOGENOM" id="CLU_2205876_0_0_9"/>
<reference evidence="2 3" key="1">
    <citation type="submission" date="2012-01" db="EMBL/GenBank/DDBJ databases">
        <title>The Genome Sequence of Dolosigranulum pigrum ATCC 51524.</title>
        <authorList>
            <consortium name="The Broad Institute Genome Sequencing Platform"/>
            <person name="Earl A."/>
            <person name="Ward D."/>
            <person name="Feldgarden M."/>
            <person name="Gevers D."/>
            <person name="Huys G."/>
            <person name="Young S.K."/>
            <person name="Zeng Q."/>
            <person name="Gargeya S."/>
            <person name="Fitzgerald M."/>
            <person name="Haas B."/>
            <person name="Abouelleil A."/>
            <person name="Alvarado L."/>
            <person name="Arachchi H.M."/>
            <person name="Berlin A."/>
            <person name="Chapman S.B."/>
            <person name="Gearin G."/>
            <person name="Goldberg J."/>
            <person name="Griggs A."/>
            <person name="Gujja S."/>
            <person name="Hansen M."/>
            <person name="Heiman D."/>
            <person name="Howarth C."/>
            <person name="Larimer J."/>
            <person name="Lui A."/>
            <person name="MacDonald P.J.P."/>
            <person name="McCowen C."/>
            <person name="Montmayeur A."/>
            <person name="Murphy C."/>
            <person name="Neiman D."/>
            <person name="Pearson M."/>
            <person name="Priest M."/>
            <person name="Roberts A."/>
            <person name="Saif S."/>
            <person name="Shea T."/>
            <person name="Sisk P."/>
            <person name="Stolte C."/>
            <person name="Sykes S."/>
            <person name="Wortman J."/>
            <person name="Nusbaum C."/>
            <person name="Birren B."/>
        </authorList>
    </citation>
    <scope>NUCLEOTIDE SEQUENCE [LARGE SCALE GENOMIC DNA]</scope>
    <source>
        <strain evidence="2 3">ATCC 51524</strain>
    </source>
</reference>
<evidence type="ECO:0000313" key="2">
    <source>
        <dbReference type="EMBL" id="EHR34574.1"/>
    </source>
</evidence>
<dbReference type="GeneID" id="92895737"/>
<keyword evidence="1" id="KW-0812">Transmembrane</keyword>
<dbReference type="AlphaFoldDB" id="H3NCY1"/>
<sequence>MNNQKYRTGSLIILIIVSGGYHGYYIPTGELGYWWLILFVAGMIAFITFYVRESTHRKGNSLRNDVLCLLFSFVFPLWKLPYGLSILIMLIVSGIYITYIHLNEPYT</sequence>
<keyword evidence="3" id="KW-1185">Reference proteome</keyword>
<keyword evidence="1" id="KW-0472">Membrane</keyword>
<accession>H3NCY1</accession>
<dbReference type="Proteomes" id="UP000003599">
    <property type="component" value="Unassembled WGS sequence"/>
</dbReference>
<comment type="caution">
    <text evidence="2">The sequence shown here is derived from an EMBL/GenBank/DDBJ whole genome shotgun (WGS) entry which is preliminary data.</text>
</comment>
<feature type="transmembrane region" description="Helical" evidence="1">
    <location>
        <begin position="62"/>
        <end position="78"/>
    </location>
</feature>
<gene>
    <name evidence="2" type="ORF">HMPREF9703_00412</name>
</gene>
<dbReference type="RefSeq" id="WP_004635156.1">
    <property type="nucleotide sequence ID" value="NZ_JH601103.1"/>
</dbReference>
<dbReference type="EMBL" id="AGEF01000004">
    <property type="protein sequence ID" value="EHR34574.1"/>
    <property type="molecule type" value="Genomic_DNA"/>
</dbReference>
<feature type="transmembrane region" description="Helical" evidence="1">
    <location>
        <begin position="32"/>
        <end position="50"/>
    </location>
</feature>
<evidence type="ECO:0000256" key="1">
    <source>
        <dbReference type="SAM" id="Phobius"/>
    </source>
</evidence>
<keyword evidence="1" id="KW-1133">Transmembrane helix</keyword>
<name>H3NCY1_9LACT</name>
<proteinExistence type="predicted"/>
<feature type="transmembrane region" description="Helical" evidence="1">
    <location>
        <begin position="9"/>
        <end position="26"/>
    </location>
</feature>